<accession>A0A8X6S8T2</accession>
<dbReference type="InterPro" id="IPR005312">
    <property type="entry name" value="DUF1759"/>
</dbReference>
<organism evidence="1 2">
    <name type="scientific">Trichonephila clavipes</name>
    <name type="common">Golden silk orbweaver</name>
    <name type="synonym">Nephila clavipes</name>
    <dbReference type="NCBI Taxonomy" id="2585209"/>
    <lineage>
        <taxon>Eukaryota</taxon>
        <taxon>Metazoa</taxon>
        <taxon>Ecdysozoa</taxon>
        <taxon>Arthropoda</taxon>
        <taxon>Chelicerata</taxon>
        <taxon>Arachnida</taxon>
        <taxon>Araneae</taxon>
        <taxon>Araneomorphae</taxon>
        <taxon>Entelegynae</taxon>
        <taxon>Araneoidea</taxon>
        <taxon>Nephilidae</taxon>
        <taxon>Trichonephila</taxon>
    </lineage>
</organism>
<gene>
    <name evidence="1" type="primary">AVEN_215988_1</name>
    <name evidence="1" type="ORF">TNCV_4321911</name>
</gene>
<keyword evidence="2" id="KW-1185">Reference proteome</keyword>
<dbReference type="PANTHER" id="PTHR22954">
    <property type="entry name" value="RETROVIRAL PROTEASE-RELATED"/>
    <property type="match status" value="1"/>
</dbReference>
<dbReference type="Proteomes" id="UP000887159">
    <property type="component" value="Unassembled WGS sequence"/>
</dbReference>
<name>A0A8X6S8T2_TRICX</name>
<proteinExistence type="predicted"/>
<dbReference type="Pfam" id="PF03564">
    <property type="entry name" value="DUF1759"/>
    <property type="match status" value="1"/>
</dbReference>
<sequence length="176" mass="20939">MEDAENYRDRYIEMCTQIDLKIRETVVPTETEKRSFKLPKIELKKFNGEAKDFLAFWSQFQKIHNDKSIVEEDKMRNLLQSVEPKSKAERLVLSFPATAENYPKAIDQLKERFGREDLLVQIYVRELLNLVMKNAVSGRTKTDLYRPCTMNLKGNYGRWRALDEHKKNMEISLHHW</sequence>
<dbReference type="PANTHER" id="PTHR22954:SF3">
    <property type="entry name" value="PROTEIN CBG08539"/>
    <property type="match status" value="1"/>
</dbReference>
<evidence type="ECO:0000313" key="2">
    <source>
        <dbReference type="Proteomes" id="UP000887159"/>
    </source>
</evidence>
<evidence type="ECO:0000313" key="1">
    <source>
        <dbReference type="EMBL" id="GFY09512.1"/>
    </source>
</evidence>
<dbReference type="AlphaFoldDB" id="A0A8X6S8T2"/>
<dbReference type="EMBL" id="BMAU01021290">
    <property type="protein sequence ID" value="GFY09512.1"/>
    <property type="molecule type" value="Genomic_DNA"/>
</dbReference>
<reference evidence="1" key="1">
    <citation type="submission" date="2020-08" db="EMBL/GenBank/DDBJ databases">
        <title>Multicomponent nature underlies the extraordinary mechanical properties of spider dragline silk.</title>
        <authorList>
            <person name="Kono N."/>
            <person name="Nakamura H."/>
            <person name="Mori M."/>
            <person name="Yoshida Y."/>
            <person name="Ohtoshi R."/>
            <person name="Malay A.D."/>
            <person name="Moran D.A.P."/>
            <person name="Tomita M."/>
            <person name="Numata K."/>
            <person name="Arakawa K."/>
        </authorList>
    </citation>
    <scope>NUCLEOTIDE SEQUENCE</scope>
</reference>
<comment type="caution">
    <text evidence="1">The sequence shown here is derived from an EMBL/GenBank/DDBJ whole genome shotgun (WGS) entry which is preliminary data.</text>
</comment>
<protein>
    <submittedName>
        <fullName evidence="1">DUF1758 domain-containing protein</fullName>
    </submittedName>
</protein>